<dbReference type="STRING" id="472175.EL18_01383"/>
<dbReference type="EMBL" id="JMQM01000001">
    <property type="protein sequence ID" value="KFB10352.1"/>
    <property type="molecule type" value="Genomic_DNA"/>
</dbReference>
<evidence type="ECO:0000313" key="2">
    <source>
        <dbReference type="Proteomes" id="UP000053675"/>
    </source>
</evidence>
<dbReference type="OrthoDB" id="8372454at2"/>
<proteinExistence type="predicted"/>
<accession>A0A084UBL6</accession>
<dbReference type="PATRIC" id="fig|472175.3.peg.1398"/>
<protein>
    <submittedName>
        <fullName evidence="1">Uncharacterized protein</fullName>
    </submittedName>
</protein>
<comment type="caution">
    <text evidence="1">The sequence shown here is derived from an EMBL/GenBank/DDBJ whole genome shotgun (WGS) entry which is preliminary data.</text>
</comment>
<reference evidence="1 2" key="1">
    <citation type="submission" date="2014-05" db="EMBL/GenBank/DDBJ databases">
        <title>Draft Genome Sequence of Nitratireductor basaltis Strain UMTGB225, A Marine Bacterium Isolated from Green Barrel Tunicate.</title>
        <authorList>
            <person name="Gan H.Y."/>
        </authorList>
    </citation>
    <scope>NUCLEOTIDE SEQUENCE [LARGE SCALE GENOMIC DNA]</scope>
    <source>
        <strain evidence="1 2">UMTGB225</strain>
    </source>
</reference>
<dbReference type="eggNOG" id="ENOG5030ZC0">
    <property type="taxonomic scope" value="Bacteria"/>
</dbReference>
<name>A0A084UBL6_9HYPH</name>
<dbReference type="RefSeq" id="WP_036481066.1">
    <property type="nucleotide sequence ID" value="NZ_JMQM01000001.1"/>
</dbReference>
<sequence>MNCFAAYPCPLPGGGFWAMIRLARDARPKPIMGKGEKPVIYSTELEAQKACTKHLLAYFNGDLRRDGETINARLSAAEALFPGLTKPTLVRQKGSSRLTRVETVRKRA</sequence>
<gene>
    <name evidence="1" type="ORF">EL18_01383</name>
</gene>
<evidence type="ECO:0000313" key="1">
    <source>
        <dbReference type="EMBL" id="KFB10352.1"/>
    </source>
</evidence>
<dbReference type="AlphaFoldDB" id="A0A084UBL6"/>
<keyword evidence="2" id="KW-1185">Reference proteome</keyword>
<dbReference type="Proteomes" id="UP000053675">
    <property type="component" value="Unassembled WGS sequence"/>
</dbReference>
<organism evidence="1 2">
    <name type="scientific">Nitratireductor basaltis</name>
    <dbReference type="NCBI Taxonomy" id="472175"/>
    <lineage>
        <taxon>Bacteria</taxon>
        <taxon>Pseudomonadati</taxon>
        <taxon>Pseudomonadota</taxon>
        <taxon>Alphaproteobacteria</taxon>
        <taxon>Hyphomicrobiales</taxon>
        <taxon>Phyllobacteriaceae</taxon>
        <taxon>Nitratireductor</taxon>
    </lineage>
</organism>